<evidence type="ECO:0000256" key="3">
    <source>
        <dbReference type="ARBA" id="ARBA00012618"/>
    </source>
</evidence>
<dbReference type="GO" id="GO:0005739">
    <property type="term" value="C:mitochondrion"/>
    <property type="evidence" value="ECO:0007669"/>
    <property type="project" value="TreeGrafter"/>
</dbReference>
<name>A0A9P5N108_9AGAM</name>
<keyword evidence="9" id="KW-1185">Reference proteome</keyword>
<keyword evidence="4 6" id="KW-0808">Transferase</keyword>
<reference evidence="8" key="2">
    <citation type="journal article" date="2020" name="Nat. Commun.">
        <title>Large-scale genome sequencing of mycorrhizal fungi provides insights into the early evolution of symbiotic traits.</title>
        <authorList>
            <person name="Miyauchi S."/>
            <person name="Kiss E."/>
            <person name="Kuo A."/>
            <person name="Drula E."/>
            <person name="Kohler A."/>
            <person name="Sanchez-Garcia M."/>
            <person name="Morin E."/>
            <person name="Andreopoulos B."/>
            <person name="Barry K.W."/>
            <person name="Bonito G."/>
            <person name="Buee M."/>
            <person name="Carver A."/>
            <person name="Chen C."/>
            <person name="Cichocki N."/>
            <person name="Clum A."/>
            <person name="Culley D."/>
            <person name="Crous P.W."/>
            <person name="Fauchery L."/>
            <person name="Girlanda M."/>
            <person name="Hayes R.D."/>
            <person name="Keri Z."/>
            <person name="LaButti K."/>
            <person name="Lipzen A."/>
            <person name="Lombard V."/>
            <person name="Magnuson J."/>
            <person name="Maillard F."/>
            <person name="Murat C."/>
            <person name="Nolan M."/>
            <person name="Ohm R.A."/>
            <person name="Pangilinan J."/>
            <person name="Pereira M.F."/>
            <person name="Perotto S."/>
            <person name="Peter M."/>
            <person name="Pfister S."/>
            <person name="Riley R."/>
            <person name="Sitrit Y."/>
            <person name="Stielow J.B."/>
            <person name="Szollosi G."/>
            <person name="Zifcakova L."/>
            <person name="Stursova M."/>
            <person name="Spatafora J.W."/>
            <person name="Tedersoo L."/>
            <person name="Vaario L.M."/>
            <person name="Yamada A."/>
            <person name="Yan M."/>
            <person name="Wang P."/>
            <person name="Xu J."/>
            <person name="Bruns T."/>
            <person name="Baldrian P."/>
            <person name="Vilgalys R."/>
            <person name="Dunand C."/>
            <person name="Henrissat B."/>
            <person name="Grigoriev I.V."/>
            <person name="Hibbett D."/>
            <person name="Nagy L.G."/>
            <person name="Martin F.M."/>
        </authorList>
    </citation>
    <scope>NUCLEOTIDE SEQUENCE</scope>
    <source>
        <strain evidence="8">Prilba</strain>
    </source>
</reference>
<dbReference type="GO" id="GO:0000287">
    <property type="term" value="F:magnesium ion binding"/>
    <property type="evidence" value="ECO:0007669"/>
    <property type="project" value="TreeGrafter"/>
</dbReference>
<dbReference type="Pfam" id="PF02548">
    <property type="entry name" value="Pantoate_transf"/>
    <property type="match status" value="1"/>
</dbReference>
<dbReference type="FunFam" id="3.20.20.60:FF:000003">
    <property type="entry name" value="3-methyl-2-oxobutanoate hydroxymethyltransferase"/>
    <property type="match status" value="1"/>
</dbReference>
<dbReference type="Proteomes" id="UP000759537">
    <property type="component" value="Unassembled WGS sequence"/>
</dbReference>
<comment type="similarity">
    <text evidence="2 6">Belongs to the PanB family.</text>
</comment>
<dbReference type="NCBIfam" id="TIGR00222">
    <property type="entry name" value="panB"/>
    <property type="match status" value="1"/>
</dbReference>
<keyword evidence="6" id="KW-0566">Pantothenate biosynthesis</keyword>
<dbReference type="PANTHER" id="PTHR20881">
    <property type="entry name" value="3-METHYL-2-OXOBUTANOATE HYDROXYMETHYLTRANSFERASE"/>
    <property type="match status" value="1"/>
</dbReference>
<feature type="region of interest" description="Disordered" evidence="7">
    <location>
        <begin position="325"/>
        <end position="358"/>
    </location>
</feature>
<evidence type="ECO:0000256" key="4">
    <source>
        <dbReference type="ARBA" id="ARBA00022679"/>
    </source>
</evidence>
<protein>
    <recommendedName>
        <fullName evidence="3 6">3-methyl-2-oxobutanoate hydroxymethyltransferase</fullName>
        <ecNumber evidence="3 6">2.1.2.11</ecNumber>
    </recommendedName>
</protein>
<sequence length="358" mass="38947">MKVFPLDLPTLRLGASRRTFANRRWMSVRPMILQSSVLPTLPQRKKTTIQHLYEMRRTGTPITMLTAYDFPTARALDTHGVDLALVGDSLAQVCLGLPSTTRLTLDEMLHHTRAVARGATHPLLVADMPFGSYHVSSEDAVRSAVRMVQDGHVEAVKLEGGPEIAEKVRRITQVGVPVMAHVGLMPQRHAALSGYRVQGRDGAGARTVLDGALALQDAGAFAIVLEAIPHRLAEYITARLNIPTIGIGAGPGTSGQVLVWDDVMTRWHGKKAKFVRRFADVGHEEGRGVQNYVSAVREGNFPNAETEGYEMAGGQWETFLDQIGDNGWKGTADRTQERQGDGVASSEGTTPSRIAQAM</sequence>
<evidence type="ECO:0000256" key="1">
    <source>
        <dbReference type="ARBA" id="ARBA00005033"/>
    </source>
</evidence>
<dbReference type="NCBIfam" id="NF001452">
    <property type="entry name" value="PRK00311.1"/>
    <property type="match status" value="1"/>
</dbReference>
<dbReference type="InterPro" id="IPR003700">
    <property type="entry name" value="Pantoate_hydroxy_MeTrfase"/>
</dbReference>
<dbReference type="EMBL" id="WHVB01000004">
    <property type="protein sequence ID" value="KAF8483657.1"/>
    <property type="molecule type" value="Genomic_DNA"/>
</dbReference>
<dbReference type="AlphaFoldDB" id="A0A9P5N108"/>
<dbReference type="SUPFAM" id="SSF51621">
    <property type="entry name" value="Phosphoenolpyruvate/pyruvate domain"/>
    <property type="match status" value="1"/>
</dbReference>
<dbReference type="InterPro" id="IPR015813">
    <property type="entry name" value="Pyrv/PenolPyrv_kinase-like_dom"/>
</dbReference>
<proteinExistence type="inferred from homology"/>
<comment type="catalytic activity">
    <reaction evidence="5 6">
        <text>(6R)-5,10-methylene-5,6,7,8-tetrahydrofolate + 3-methyl-2-oxobutanoate + H2O = 2-dehydropantoate + (6S)-5,6,7,8-tetrahydrofolate</text>
        <dbReference type="Rhea" id="RHEA:11824"/>
        <dbReference type="ChEBI" id="CHEBI:11561"/>
        <dbReference type="ChEBI" id="CHEBI:11851"/>
        <dbReference type="ChEBI" id="CHEBI:15377"/>
        <dbReference type="ChEBI" id="CHEBI:15636"/>
        <dbReference type="ChEBI" id="CHEBI:57453"/>
        <dbReference type="EC" id="2.1.2.11"/>
    </reaction>
</comment>
<evidence type="ECO:0000256" key="6">
    <source>
        <dbReference type="RuleBase" id="RU362100"/>
    </source>
</evidence>
<dbReference type="CDD" id="cd06557">
    <property type="entry name" value="KPHMT-like"/>
    <property type="match status" value="1"/>
</dbReference>
<evidence type="ECO:0000313" key="9">
    <source>
        <dbReference type="Proteomes" id="UP000759537"/>
    </source>
</evidence>
<dbReference type="PANTHER" id="PTHR20881:SF0">
    <property type="entry name" value="3-METHYL-2-OXOBUTANOATE HYDROXYMETHYLTRANSFERASE"/>
    <property type="match status" value="1"/>
</dbReference>
<feature type="compositionally biased region" description="Polar residues" evidence="7">
    <location>
        <begin position="346"/>
        <end position="358"/>
    </location>
</feature>
<evidence type="ECO:0000256" key="7">
    <source>
        <dbReference type="SAM" id="MobiDB-lite"/>
    </source>
</evidence>
<dbReference type="HAMAP" id="MF_00156">
    <property type="entry name" value="PanB"/>
    <property type="match status" value="1"/>
</dbReference>
<comment type="pathway">
    <text evidence="1 6">Cofactor biosynthesis; (R)-pantothenate biosynthesis; (R)-pantoate from 3-methyl-2-oxobutanoate: step 1/2.</text>
</comment>
<reference evidence="8" key="1">
    <citation type="submission" date="2019-10" db="EMBL/GenBank/DDBJ databases">
        <authorList>
            <consortium name="DOE Joint Genome Institute"/>
            <person name="Kuo A."/>
            <person name="Miyauchi S."/>
            <person name="Kiss E."/>
            <person name="Drula E."/>
            <person name="Kohler A."/>
            <person name="Sanchez-Garcia M."/>
            <person name="Andreopoulos B."/>
            <person name="Barry K.W."/>
            <person name="Bonito G."/>
            <person name="Buee M."/>
            <person name="Carver A."/>
            <person name="Chen C."/>
            <person name="Cichocki N."/>
            <person name="Clum A."/>
            <person name="Culley D."/>
            <person name="Crous P.W."/>
            <person name="Fauchery L."/>
            <person name="Girlanda M."/>
            <person name="Hayes R."/>
            <person name="Keri Z."/>
            <person name="LaButti K."/>
            <person name="Lipzen A."/>
            <person name="Lombard V."/>
            <person name="Magnuson J."/>
            <person name="Maillard F."/>
            <person name="Morin E."/>
            <person name="Murat C."/>
            <person name="Nolan M."/>
            <person name="Ohm R."/>
            <person name="Pangilinan J."/>
            <person name="Pereira M."/>
            <person name="Perotto S."/>
            <person name="Peter M."/>
            <person name="Riley R."/>
            <person name="Sitrit Y."/>
            <person name="Stielow B."/>
            <person name="Szollosi G."/>
            <person name="Zifcakova L."/>
            <person name="Stursova M."/>
            <person name="Spatafora J.W."/>
            <person name="Tedersoo L."/>
            <person name="Vaario L.-M."/>
            <person name="Yamada A."/>
            <person name="Yan M."/>
            <person name="Wang P."/>
            <person name="Xu J."/>
            <person name="Bruns T."/>
            <person name="Baldrian P."/>
            <person name="Vilgalys R."/>
            <person name="Henrissat B."/>
            <person name="Grigoriev I.V."/>
            <person name="Hibbett D."/>
            <person name="Nagy L.G."/>
            <person name="Martin F.M."/>
        </authorList>
    </citation>
    <scope>NUCLEOTIDE SEQUENCE</scope>
    <source>
        <strain evidence="8">Prilba</strain>
    </source>
</reference>
<dbReference type="Gene3D" id="3.20.20.60">
    <property type="entry name" value="Phosphoenolpyruvate-binding domains"/>
    <property type="match status" value="1"/>
</dbReference>
<evidence type="ECO:0000256" key="2">
    <source>
        <dbReference type="ARBA" id="ARBA00008676"/>
    </source>
</evidence>
<dbReference type="EC" id="2.1.2.11" evidence="3 6"/>
<dbReference type="GO" id="GO:0015940">
    <property type="term" value="P:pantothenate biosynthetic process"/>
    <property type="evidence" value="ECO:0007669"/>
    <property type="project" value="UniProtKB-KW"/>
</dbReference>
<organism evidence="8 9">
    <name type="scientific">Russula ochroleuca</name>
    <dbReference type="NCBI Taxonomy" id="152965"/>
    <lineage>
        <taxon>Eukaryota</taxon>
        <taxon>Fungi</taxon>
        <taxon>Dikarya</taxon>
        <taxon>Basidiomycota</taxon>
        <taxon>Agaricomycotina</taxon>
        <taxon>Agaricomycetes</taxon>
        <taxon>Russulales</taxon>
        <taxon>Russulaceae</taxon>
        <taxon>Russula</taxon>
    </lineage>
</organism>
<feature type="compositionally biased region" description="Basic and acidic residues" evidence="7">
    <location>
        <begin position="331"/>
        <end position="340"/>
    </location>
</feature>
<comment type="caution">
    <text evidence="8">The sequence shown here is derived from an EMBL/GenBank/DDBJ whole genome shotgun (WGS) entry which is preliminary data.</text>
</comment>
<accession>A0A9P5N108</accession>
<dbReference type="GO" id="GO:0003864">
    <property type="term" value="F:3-methyl-2-oxobutanoate hydroxymethyltransferase activity"/>
    <property type="evidence" value="ECO:0007669"/>
    <property type="project" value="UniProtKB-EC"/>
</dbReference>
<gene>
    <name evidence="8" type="ORF">DFH94DRAFT_723307</name>
</gene>
<evidence type="ECO:0000256" key="5">
    <source>
        <dbReference type="ARBA" id="ARBA00049172"/>
    </source>
</evidence>
<evidence type="ECO:0000313" key="8">
    <source>
        <dbReference type="EMBL" id="KAF8483657.1"/>
    </source>
</evidence>
<dbReference type="InterPro" id="IPR040442">
    <property type="entry name" value="Pyrv_kinase-like_dom_sf"/>
</dbReference>
<dbReference type="OrthoDB" id="425211at2759"/>
<comment type="function">
    <text evidence="6">Catalyzes the reversible reaction in which hydroxymethyl group from 5,10-methylenetetrahydrofolate is transferred onto alpha-ketoisovalerate to form ketopantoate.</text>
</comment>